<gene>
    <name evidence="1" type="ORF">H1R20_g9252</name>
</gene>
<comment type="caution">
    <text evidence="1">The sequence shown here is derived from an EMBL/GenBank/DDBJ whole genome shotgun (WGS) entry which is preliminary data.</text>
</comment>
<protein>
    <submittedName>
        <fullName evidence="1">Uncharacterized protein</fullName>
    </submittedName>
</protein>
<proteinExistence type="predicted"/>
<dbReference type="AlphaFoldDB" id="A0A9W8J425"/>
<feature type="non-terminal residue" evidence="1">
    <location>
        <position position="311"/>
    </location>
</feature>
<organism evidence="1 2">
    <name type="scientific">Candolleomyces eurysporus</name>
    <dbReference type="NCBI Taxonomy" id="2828524"/>
    <lineage>
        <taxon>Eukaryota</taxon>
        <taxon>Fungi</taxon>
        <taxon>Dikarya</taxon>
        <taxon>Basidiomycota</taxon>
        <taxon>Agaricomycotina</taxon>
        <taxon>Agaricomycetes</taxon>
        <taxon>Agaricomycetidae</taxon>
        <taxon>Agaricales</taxon>
        <taxon>Agaricineae</taxon>
        <taxon>Psathyrellaceae</taxon>
        <taxon>Candolleomyces</taxon>
    </lineage>
</organism>
<sequence>MHRSHSRHMACLEDSMFNHGINGIHKFKPNNPPKLPMLSIRHPPENGSAPLPLDGDTGAIGQLRWDRAERYRVLNPSLREPLNITLLDRNIQLATEGAHDLLEDLVDSLGLQGLSWEKVIGAFYNCGMLFADRDSEEEIERDDNLPTVTPPRWKHPFRQGRLDSVNASMVNRAHGWLMKFMTDGGVQTDLGFDVEDLIRRLVQLPYALDEGLKRRETTFLCVNVLRYLDPEHPYIQVSRLRLFVWARFNGTKIYPVDWGIKGTYNSLKYRPRDKMLRNIAIQPRFIEWTTYQLFLCMGMSSIRLSLVLIIY</sequence>
<reference evidence="1" key="1">
    <citation type="submission" date="2022-06" db="EMBL/GenBank/DDBJ databases">
        <title>Genome Sequence of Candolleomyces eurysporus.</title>
        <authorList>
            <person name="Buettner E."/>
        </authorList>
    </citation>
    <scope>NUCLEOTIDE SEQUENCE</scope>
    <source>
        <strain evidence="1">VTCC 930004</strain>
    </source>
</reference>
<evidence type="ECO:0000313" key="1">
    <source>
        <dbReference type="EMBL" id="KAJ2927842.1"/>
    </source>
</evidence>
<dbReference type="Proteomes" id="UP001140091">
    <property type="component" value="Unassembled WGS sequence"/>
</dbReference>
<accession>A0A9W8J425</accession>
<evidence type="ECO:0000313" key="2">
    <source>
        <dbReference type="Proteomes" id="UP001140091"/>
    </source>
</evidence>
<name>A0A9W8J425_9AGAR</name>
<dbReference type="EMBL" id="JANBPK010000955">
    <property type="protein sequence ID" value="KAJ2927842.1"/>
    <property type="molecule type" value="Genomic_DNA"/>
</dbReference>
<keyword evidence="2" id="KW-1185">Reference proteome</keyword>